<dbReference type="SUPFAM" id="SSF55785">
    <property type="entry name" value="PYP-like sensor domain (PAS domain)"/>
    <property type="match status" value="1"/>
</dbReference>
<sequence length="138" mass="15953">MHTPEPIDEEYTFEKGLIVSSTDLKGIITYANRKFCEISGYNKDELTGKNHNIVRHPDMPKAAFKEVWSTIQEGKEWSGLVKNLRKDGRYYWVYSHIAPMKTDGVITGYTAARRPASETEIEEIIPVYRDMLEKENHS</sequence>
<dbReference type="InterPro" id="IPR013655">
    <property type="entry name" value="PAS_fold_3"/>
</dbReference>
<reference evidence="2" key="1">
    <citation type="submission" date="2016-10" db="EMBL/GenBank/DDBJ databases">
        <authorList>
            <person name="de Groot N.N."/>
        </authorList>
    </citation>
    <scope>NUCLEOTIDE SEQUENCE</scope>
</reference>
<gene>
    <name evidence="2" type="ORF">MNB_SV-8-408</name>
</gene>
<evidence type="ECO:0000313" key="2">
    <source>
        <dbReference type="EMBL" id="SFV50120.1"/>
    </source>
</evidence>
<evidence type="ECO:0000259" key="1">
    <source>
        <dbReference type="PROSITE" id="PS50112"/>
    </source>
</evidence>
<organism evidence="2">
    <name type="scientific">hydrothermal vent metagenome</name>
    <dbReference type="NCBI Taxonomy" id="652676"/>
    <lineage>
        <taxon>unclassified sequences</taxon>
        <taxon>metagenomes</taxon>
        <taxon>ecological metagenomes</taxon>
    </lineage>
</organism>
<dbReference type="InterPro" id="IPR035965">
    <property type="entry name" value="PAS-like_dom_sf"/>
</dbReference>
<name>A0A1W1B9C3_9ZZZZ</name>
<dbReference type="EMBL" id="FPHD01000007">
    <property type="protein sequence ID" value="SFV50120.1"/>
    <property type="molecule type" value="Genomic_DNA"/>
</dbReference>
<dbReference type="InterPro" id="IPR000014">
    <property type="entry name" value="PAS"/>
</dbReference>
<dbReference type="Pfam" id="PF08447">
    <property type="entry name" value="PAS_3"/>
    <property type="match status" value="1"/>
</dbReference>
<dbReference type="AlphaFoldDB" id="A0A1W1B9C3"/>
<dbReference type="PROSITE" id="PS50112">
    <property type="entry name" value="PAS"/>
    <property type="match status" value="1"/>
</dbReference>
<protein>
    <submittedName>
        <fullName evidence="2">Methyl-accepting chemotaxis protein</fullName>
    </submittedName>
</protein>
<dbReference type="NCBIfam" id="TIGR00229">
    <property type="entry name" value="sensory_box"/>
    <property type="match status" value="1"/>
</dbReference>
<feature type="domain" description="PAS" evidence="1">
    <location>
        <begin position="23"/>
        <end position="74"/>
    </location>
</feature>
<dbReference type="Gene3D" id="3.30.450.20">
    <property type="entry name" value="PAS domain"/>
    <property type="match status" value="1"/>
</dbReference>
<dbReference type="CDD" id="cd00130">
    <property type="entry name" value="PAS"/>
    <property type="match status" value="1"/>
</dbReference>
<proteinExistence type="predicted"/>
<accession>A0A1W1B9C3</accession>